<gene>
    <name evidence="2" type="ORF">OBE_17247</name>
</gene>
<feature type="compositionally biased region" description="Basic and acidic residues" evidence="1">
    <location>
        <begin position="50"/>
        <end position="71"/>
    </location>
</feature>
<comment type="caution">
    <text evidence="2">The sequence shown here is derived from an EMBL/GenBank/DDBJ whole genome shotgun (WGS) entry which is preliminary data.</text>
</comment>
<reference evidence="2" key="1">
    <citation type="journal article" date="2013" name="Environ. Microbiol.">
        <title>Microbiota from the distal guts of lean and obese adolescents exhibit partial functional redundancy besides clear differences in community structure.</title>
        <authorList>
            <person name="Ferrer M."/>
            <person name="Ruiz A."/>
            <person name="Lanza F."/>
            <person name="Haange S.B."/>
            <person name="Oberbach A."/>
            <person name="Till H."/>
            <person name="Bargiela R."/>
            <person name="Campoy C."/>
            <person name="Segura M.T."/>
            <person name="Richter M."/>
            <person name="von Bergen M."/>
            <person name="Seifert J."/>
            <person name="Suarez A."/>
        </authorList>
    </citation>
    <scope>NUCLEOTIDE SEQUENCE</scope>
</reference>
<name>K1RTN2_9ZZZZ</name>
<accession>K1RTN2</accession>
<dbReference type="EMBL" id="AJWZ01011526">
    <property type="protein sequence ID" value="EKC44870.1"/>
    <property type="molecule type" value="Genomic_DNA"/>
</dbReference>
<protein>
    <submittedName>
        <fullName evidence="2">Peptidase, M23/M37 family</fullName>
    </submittedName>
</protein>
<organism evidence="2">
    <name type="scientific">human gut metagenome</name>
    <dbReference type="NCBI Taxonomy" id="408170"/>
    <lineage>
        <taxon>unclassified sequences</taxon>
        <taxon>metagenomes</taxon>
        <taxon>organismal metagenomes</taxon>
    </lineage>
</organism>
<feature type="compositionally biased region" description="Basic and acidic residues" evidence="1">
    <location>
        <begin position="78"/>
        <end position="101"/>
    </location>
</feature>
<sequence length="120" mass="13389">MIAETVVTHKLRKTSAVEAVDADAVLSQAAETASAKPVSDDAVPPTKRMQKLERKSEKAHERLDAAREKLPTHKVLKKERVFDEETGKGKTRLHFEDELKKPKGKGQAAIRGRQNRPQGR</sequence>
<evidence type="ECO:0000313" key="2">
    <source>
        <dbReference type="EMBL" id="EKC44870.1"/>
    </source>
</evidence>
<evidence type="ECO:0000256" key="1">
    <source>
        <dbReference type="SAM" id="MobiDB-lite"/>
    </source>
</evidence>
<feature type="region of interest" description="Disordered" evidence="1">
    <location>
        <begin position="29"/>
        <end position="120"/>
    </location>
</feature>
<dbReference type="AlphaFoldDB" id="K1RTN2"/>
<proteinExistence type="predicted"/>